<gene>
    <name evidence="1" type="ORF">NLG97_g3567</name>
</gene>
<comment type="caution">
    <text evidence="1">The sequence shown here is derived from an EMBL/GenBank/DDBJ whole genome shotgun (WGS) entry which is preliminary data.</text>
</comment>
<protein>
    <submittedName>
        <fullName evidence="1">Uncharacterized protein</fullName>
    </submittedName>
</protein>
<accession>A0ACC1R107</accession>
<evidence type="ECO:0000313" key="1">
    <source>
        <dbReference type="EMBL" id="KAJ3495198.1"/>
    </source>
</evidence>
<dbReference type="EMBL" id="JANAKD010000304">
    <property type="protein sequence ID" value="KAJ3495198.1"/>
    <property type="molecule type" value="Genomic_DNA"/>
</dbReference>
<reference evidence="1" key="1">
    <citation type="submission" date="2022-07" db="EMBL/GenBank/DDBJ databases">
        <title>Genome Sequence of Lecanicillium saksenae.</title>
        <authorList>
            <person name="Buettner E."/>
        </authorList>
    </citation>
    <scope>NUCLEOTIDE SEQUENCE</scope>
    <source>
        <strain evidence="1">VT-O1</strain>
    </source>
</reference>
<sequence length="226" mass="23130">MLFNLAAVGLLLTGVLATDITRDFDWIYQPTEGQVVEAGSTVEIAWKINNTAKYGDVKVDILVIGGKDPGTLVPKDTIATGLDNSDLKYKWHVKKSLGDEKLYGIEIVLSSDDSVLAYSPGFSIKKAGDVDSGTTSTGTTTMTATTESDSASTSTTKTSATKKTTTSTSKSETDGSTPTPTPTTDASSTTVATTSSGTPSNAAVGGPKAVPGMVAAAVGCVAMMAI</sequence>
<organism evidence="1 2">
    <name type="scientific">Lecanicillium saksenae</name>
    <dbReference type="NCBI Taxonomy" id="468837"/>
    <lineage>
        <taxon>Eukaryota</taxon>
        <taxon>Fungi</taxon>
        <taxon>Dikarya</taxon>
        <taxon>Ascomycota</taxon>
        <taxon>Pezizomycotina</taxon>
        <taxon>Sordariomycetes</taxon>
        <taxon>Hypocreomycetidae</taxon>
        <taxon>Hypocreales</taxon>
        <taxon>Cordycipitaceae</taxon>
        <taxon>Lecanicillium</taxon>
    </lineage>
</organism>
<proteinExistence type="predicted"/>
<keyword evidence="2" id="KW-1185">Reference proteome</keyword>
<name>A0ACC1R107_9HYPO</name>
<dbReference type="Proteomes" id="UP001148737">
    <property type="component" value="Unassembled WGS sequence"/>
</dbReference>
<evidence type="ECO:0000313" key="2">
    <source>
        <dbReference type="Proteomes" id="UP001148737"/>
    </source>
</evidence>